<dbReference type="InterPro" id="IPR013805">
    <property type="entry name" value="GrpE_CC"/>
</dbReference>
<dbReference type="PRINTS" id="PR00773">
    <property type="entry name" value="GRPEPROTEIN"/>
</dbReference>
<dbReference type="InterPro" id="IPR009012">
    <property type="entry name" value="GrpE_head"/>
</dbReference>
<dbReference type="GO" id="GO:0000774">
    <property type="term" value="F:adenyl-nucleotide exchange factor activity"/>
    <property type="evidence" value="ECO:0007669"/>
    <property type="project" value="InterPro"/>
</dbReference>
<accession>A0A7E6EJ11</accession>
<evidence type="ECO:0000256" key="1">
    <source>
        <dbReference type="ARBA" id="ARBA00009054"/>
    </source>
</evidence>
<evidence type="ECO:0000256" key="3">
    <source>
        <dbReference type="RuleBase" id="RU004478"/>
    </source>
</evidence>
<sequence length="209" mass="24047">MWISLLRHSTLSRHVRLLNGQRDYLGIRHFCTPNEPTDPLEQIKEENSKLKESLEELKVGHPLQWQDKYIRSLAEQENMRKRLVKQIEESKIFAIQKFSHDLLEVTDVLQKALLSVPQSSLPDNLHLKNLFEGLEMSSEQFKHILSRHGVVSMDTAVGDKFDPSLHFAQYQVPITEDQEDGTVAEVAKVGYLLHSRTLRPAVVGVFKNI</sequence>
<dbReference type="Gene3D" id="3.90.20.20">
    <property type="match status" value="1"/>
</dbReference>
<dbReference type="Proteomes" id="UP000515154">
    <property type="component" value="Unplaced"/>
</dbReference>
<dbReference type="Gene3D" id="2.30.22.10">
    <property type="entry name" value="Head domain of nucleotide exchange factor GrpE"/>
    <property type="match status" value="1"/>
</dbReference>
<dbReference type="CDD" id="cd00446">
    <property type="entry name" value="GrpE"/>
    <property type="match status" value="1"/>
</dbReference>
<dbReference type="InterPro" id="IPR000740">
    <property type="entry name" value="GrpE"/>
</dbReference>
<dbReference type="GO" id="GO:0030150">
    <property type="term" value="P:protein import into mitochondrial matrix"/>
    <property type="evidence" value="ECO:0007669"/>
    <property type="project" value="TreeGrafter"/>
</dbReference>
<gene>
    <name evidence="5" type="primary">LOC115228994</name>
</gene>
<reference evidence="5" key="1">
    <citation type="submission" date="2025-08" db="UniProtKB">
        <authorList>
            <consortium name="RefSeq"/>
        </authorList>
    </citation>
    <scope>IDENTIFICATION</scope>
</reference>
<evidence type="ECO:0000313" key="5">
    <source>
        <dbReference type="RefSeq" id="XP_036354960.1"/>
    </source>
</evidence>
<proteinExistence type="inferred from homology"/>
<name>A0A7E6EJ11_9MOLL</name>
<keyword evidence="2" id="KW-0143">Chaperone</keyword>
<organism evidence="4 5">
    <name type="scientific">Octopus sinensis</name>
    <name type="common">East Asian common octopus</name>
    <dbReference type="NCBI Taxonomy" id="2607531"/>
    <lineage>
        <taxon>Eukaryota</taxon>
        <taxon>Metazoa</taxon>
        <taxon>Spiralia</taxon>
        <taxon>Lophotrochozoa</taxon>
        <taxon>Mollusca</taxon>
        <taxon>Cephalopoda</taxon>
        <taxon>Coleoidea</taxon>
        <taxon>Octopodiformes</taxon>
        <taxon>Octopoda</taxon>
        <taxon>Incirrata</taxon>
        <taxon>Octopodidae</taxon>
        <taxon>Octopus</taxon>
    </lineage>
</organism>
<protein>
    <submittedName>
        <fullName evidence="5">GrpE protein homolog 1, mitochondrial-like</fullName>
    </submittedName>
</protein>
<dbReference type="PANTHER" id="PTHR21237:SF23">
    <property type="entry name" value="GRPE PROTEIN HOMOLOG, MITOCHONDRIAL"/>
    <property type="match status" value="1"/>
</dbReference>
<dbReference type="GO" id="GO:0051082">
    <property type="term" value="F:unfolded protein binding"/>
    <property type="evidence" value="ECO:0007669"/>
    <property type="project" value="TreeGrafter"/>
</dbReference>
<dbReference type="KEGG" id="osn:115228994"/>
<dbReference type="RefSeq" id="XP_036354960.1">
    <property type="nucleotide sequence ID" value="XM_036499067.1"/>
</dbReference>
<keyword evidence="4" id="KW-1185">Reference proteome</keyword>
<dbReference type="SUPFAM" id="SSF58014">
    <property type="entry name" value="Coiled-coil domain of nucleotide exchange factor GrpE"/>
    <property type="match status" value="1"/>
</dbReference>
<dbReference type="GO" id="GO:0001405">
    <property type="term" value="C:PAM complex, Tim23 associated import motor"/>
    <property type="evidence" value="ECO:0007669"/>
    <property type="project" value="TreeGrafter"/>
</dbReference>
<dbReference type="PANTHER" id="PTHR21237">
    <property type="entry name" value="GRPE PROTEIN"/>
    <property type="match status" value="1"/>
</dbReference>
<dbReference type="SUPFAM" id="SSF51064">
    <property type="entry name" value="Head domain of nucleotide exchange factor GrpE"/>
    <property type="match status" value="1"/>
</dbReference>
<dbReference type="HAMAP" id="MF_01151">
    <property type="entry name" value="GrpE"/>
    <property type="match status" value="1"/>
</dbReference>
<evidence type="ECO:0000256" key="2">
    <source>
        <dbReference type="ARBA" id="ARBA00023186"/>
    </source>
</evidence>
<comment type="similarity">
    <text evidence="1 3">Belongs to the GrpE family.</text>
</comment>
<dbReference type="GO" id="GO:0042803">
    <property type="term" value="F:protein homodimerization activity"/>
    <property type="evidence" value="ECO:0007669"/>
    <property type="project" value="InterPro"/>
</dbReference>
<dbReference type="GO" id="GO:0051087">
    <property type="term" value="F:protein-folding chaperone binding"/>
    <property type="evidence" value="ECO:0007669"/>
    <property type="project" value="InterPro"/>
</dbReference>
<evidence type="ECO:0000313" key="4">
    <source>
        <dbReference type="Proteomes" id="UP000515154"/>
    </source>
</evidence>
<dbReference type="Pfam" id="PF01025">
    <property type="entry name" value="GrpE"/>
    <property type="match status" value="1"/>
</dbReference>
<dbReference type="AlphaFoldDB" id="A0A7E6EJ11"/>
<dbReference type="GO" id="GO:0006457">
    <property type="term" value="P:protein folding"/>
    <property type="evidence" value="ECO:0007669"/>
    <property type="project" value="InterPro"/>
</dbReference>